<evidence type="ECO:0000313" key="4">
    <source>
        <dbReference type="Proteomes" id="UP000267464"/>
    </source>
</evidence>
<feature type="signal peptide" evidence="2">
    <location>
        <begin position="1"/>
        <end position="26"/>
    </location>
</feature>
<evidence type="ECO:0000256" key="1">
    <source>
        <dbReference type="SAM" id="Coils"/>
    </source>
</evidence>
<dbReference type="Pfam" id="PF19577">
    <property type="entry name" value="DcaP"/>
    <property type="match status" value="1"/>
</dbReference>
<reference evidence="3 4" key="1">
    <citation type="submission" date="2018-08" db="EMBL/GenBank/DDBJ databases">
        <authorList>
            <person name="Khan S.A."/>
            <person name="Jeon C.O."/>
            <person name="Chun B.H."/>
            <person name="Jeong S.E."/>
        </authorList>
    </citation>
    <scope>NUCLEOTIDE SEQUENCE [LARGE SCALE GENOMIC DNA]</scope>
    <source>
        <strain evidence="3 4">S-16</strain>
    </source>
</reference>
<evidence type="ECO:0000256" key="2">
    <source>
        <dbReference type="SAM" id="SignalP"/>
    </source>
</evidence>
<sequence>MSFKHSALACAVGAFASAFCASAAQAQSAADFEQLRQELKRLKEEMQNLKVQKAPAPAVDAAAINDRVEQLEIKSKDAVVAGDIGGGLRIPGSETSVHLYGYAEAHLVHDLKAPGPSDLFTDLSFQPLDSADVPHGRTRLTASTSRLGLETSTPTSTGTFNTRLEMDFYSYGDGNRNRLRLRHAYGEYHGFLVGQTWSTFMDLDDLPETVDFNGPIGAPFSRRTMIRYTYGDPRAGYKLTVALEDPQDQFGGGSQAERLPQFVARFDKSFDWGAINMRGLVHEKRSATETRRGYGVGIGGSYKLSDKDLLMAQYTRVDGDIDQLYGSNGYAIDGTTGTISFDRNRGFVAGYNRNFSDSLRGTVAFGMNKGKTAAAIDNRSLRQLFVNLIYSPIKNVELGGEYVHGRRETFTGEVGTMSRIDLMGRYSF</sequence>
<accession>A0A3N7HVY8</accession>
<dbReference type="EMBL" id="QUSW01000001">
    <property type="protein sequence ID" value="RQP25546.1"/>
    <property type="molecule type" value="Genomic_DNA"/>
</dbReference>
<keyword evidence="4" id="KW-1185">Reference proteome</keyword>
<gene>
    <name evidence="3" type="ORF">DZC73_00220</name>
</gene>
<dbReference type="Proteomes" id="UP000267464">
    <property type="component" value="Unassembled WGS sequence"/>
</dbReference>
<dbReference type="SUPFAM" id="SSF56935">
    <property type="entry name" value="Porins"/>
    <property type="match status" value="1"/>
</dbReference>
<dbReference type="InterPro" id="IPR045748">
    <property type="entry name" value="DcaP"/>
</dbReference>
<dbReference type="AlphaFoldDB" id="A0A3N7HVY8"/>
<keyword evidence="2" id="KW-0732">Signal</keyword>
<dbReference type="RefSeq" id="WP_124538198.1">
    <property type="nucleotide sequence ID" value="NZ_QUSW01000001.1"/>
</dbReference>
<comment type="caution">
    <text evidence="3">The sequence shown here is derived from an EMBL/GenBank/DDBJ whole genome shotgun (WGS) entry which is preliminary data.</text>
</comment>
<feature type="coiled-coil region" evidence="1">
    <location>
        <begin position="25"/>
        <end position="52"/>
    </location>
</feature>
<feature type="chain" id="PRO_5018140815" evidence="2">
    <location>
        <begin position="27"/>
        <end position="428"/>
    </location>
</feature>
<protein>
    <submittedName>
        <fullName evidence="3">Porin</fullName>
    </submittedName>
</protein>
<name>A0A3N7HVY8_9BURK</name>
<evidence type="ECO:0000313" key="3">
    <source>
        <dbReference type="EMBL" id="RQP25546.1"/>
    </source>
</evidence>
<reference evidence="3 4" key="2">
    <citation type="submission" date="2018-12" db="EMBL/GenBank/DDBJ databases">
        <title>Rhizobacter gummiphilus sp. nov., a rubber-degrading bacterium isolated from the soil of a botanical garden in Japan.</title>
        <authorList>
            <person name="Shunsuke S.S."/>
        </authorList>
    </citation>
    <scope>NUCLEOTIDE SEQUENCE [LARGE SCALE GENOMIC DNA]</scope>
    <source>
        <strain evidence="3 4">S-16</strain>
    </source>
</reference>
<proteinExistence type="predicted"/>
<keyword evidence="1" id="KW-0175">Coiled coil</keyword>
<organism evidence="3 4">
    <name type="scientific">Piscinibacter terrae</name>
    <dbReference type="NCBI Taxonomy" id="2496871"/>
    <lineage>
        <taxon>Bacteria</taxon>
        <taxon>Pseudomonadati</taxon>
        <taxon>Pseudomonadota</taxon>
        <taxon>Betaproteobacteria</taxon>
        <taxon>Burkholderiales</taxon>
        <taxon>Sphaerotilaceae</taxon>
        <taxon>Piscinibacter</taxon>
    </lineage>
</organism>